<dbReference type="GeneID" id="27905085"/>
<reference evidence="1 2" key="1">
    <citation type="journal article" date="2012" name="PLoS Pathog.">
        <title>Diverse lifestyles and strategies of plant pathogenesis encoded in the genomes of eighteen Dothideomycetes fungi.</title>
        <authorList>
            <person name="Ohm R.A."/>
            <person name="Feau N."/>
            <person name="Henrissat B."/>
            <person name="Schoch C.L."/>
            <person name="Horwitz B.A."/>
            <person name="Barry K.W."/>
            <person name="Condon B.J."/>
            <person name="Copeland A.C."/>
            <person name="Dhillon B."/>
            <person name="Glaser F."/>
            <person name="Hesse C.N."/>
            <person name="Kosti I."/>
            <person name="LaButti K."/>
            <person name="Lindquist E.A."/>
            <person name="Lucas S."/>
            <person name="Salamov A.A."/>
            <person name="Bradshaw R.E."/>
            <person name="Ciuffetti L."/>
            <person name="Hamelin R.C."/>
            <person name="Kema G.H.J."/>
            <person name="Lawrence C."/>
            <person name="Scott J.A."/>
            <person name="Spatafora J.W."/>
            <person name="Turgeon B.G."/>
            <person name="de Wit P.J.G.M."/>
            <person name="Zhong S."/>
            <person name="Goodwin S.B."/>
            <person name="Grigoriev I.V."/>
        </authorList>
    </citation>
    <scope>NUCLEOTIDE SEQUENCE [LARGE SCALE GENOMIC DNA]</scope>
    <source>
        <strain evidence="1 2">SO2202</strain>
    </source>
</reference>
<dbReference type="HOGENOM" id="CLU_110315_2_0_1"/>
<accession>M3D4W2</accession>
<sequence length="60" mass="6760">MGLIDRIKAKMEIRRLEQRYTRREKRSTFISGAQYVDGEYVYNHNTGGSSSANSSSSIGS</sequence>
<protein>
    <submittedName>
        <fullName evidence="1">Uncharacterized protein</fullName>
    </submittedName>
</protein>
<dbReference type="eggNOG" id="ENOG502SG78">
    <property type="taxonomic scope" value="Eukaryota"/>
</dbReference>
<dbReference type="RefSeq" id="XP_016761020.1">
    <property type="nucleotide sequence ID" value="XM_016907948.1"/>
</dbReference>
<dbReference type="OMA" id="YWKASTW"/>
<name>M3D4W2_SPHMS</name>
<gene>
    <name evidence="1" type="ORF">SEPMUDRAFT_16163</name>
</gene>
<evidence type="ECO:0000313" key="1">
    <source>
        <dbReference type="EMBL" id="EMF12899.1"/>
    </source>
</evidence>
<proteinExistence type="predicted"/>
<keyword evidence="2" id="KW-1185">Reference proteome</keyword>
<evidence type="ECO:0000313" key="2">
    <source>
        <dbReference type="Proteomes" id="UP000016931"/>
    </source>
</evidence>
<dbReference type="EMBL" id="KB456264">
    <property type="protein sequence ID" value="EMF12899.1"/>
    <property type="molecule type" value="Genomic_DNA"/>
</dbReference>
<dbReference type="AlphaFoldDB" id="M3D4W2"/>
<organism evidence="1 2">
    <name type="scientific">Sphaerulina musiva (strain SO2202)</name>
    <name type="common">Poplar stem canker fungus</name>
    <name type="synonym">Septoria musiva</name>
    <dbReference type="NCBI Taxonomy" id="692275"/>
    <lineage>
        <taxon>Eukaryota</taxon>
        <taxon>Fungi</taxon>
        <taxon>Dikarya</taxon>
        <taxon>Ascomycota</taxon>
        <taxon>Pezizomycotina</taxon>
        <taxon>Dothideomycetes</taxon>
        <taxon>Dothideomycetidae</taxon>
        <taxon>Mycosphaerellales</taxon>
        <taxon>Mycosphaerellaceae</taxon>
        <taxon>Sphaerulina</taxon>
    </lineage>
</organism>
<feature type="non-terminal residue" evidence="1">
    <location>
        <position position="60"/>
    </location>
</feature>
<dbReference type="Proteomes" id="UP000016931">
    <property type="component" value="Unassembled WGS sequence"/>
</dbReference>
<dbReference type="OrthoDB" id="5285218at2759"/>